<dbReference type="AlphaFoldDB" id="A0A075MPD6"/>
<gene>
    <name evidence="2" type="ORF">NTE_01004</name>
</gene>
<evidence type="ECO:0000313" key="3">
    <source>
        <dbReference type="Proteomes" id="UP000028194"/>
    </source>
</evidence>
<dbReference type="Proteomes" id="UP000028194">
    <property type="component" value="Chromosome"/>
</dbReference>
<name>A0A075MPD6_9ARCH</name>
<organism evidence="2 3">
    <name type="scientific">Candidatus Nitrososphaera evergladensis SR1</name>
    <dbReference type="NCBI Taxonomy" id="1459636"/>
    <lineage>
        <taxon>Archaea</taxon>
        <taxon>Nitrososphaerota</taxon>
        <taxon>Nitrososphaeria</taxon>
        <taxon>Nitrososphaerales</taxon>
        <taxon>Nitrososphaeraceae</taxon>
        <taxon>Nitrososphaera</taxon>
    </lineage>
</organism>
<keyword evidence="1" id="KW-0472">Membrane</keyword>
<reference evidence="2 3" key="1">
    <citation type="journal article" date="2014" name="PLoS ONE">
        <title>Genome Sequence of Candidatus Nitrososphaera evergladensis from Group I.1b Enriched from Everglades Soil Reveals Novel Genomic Features of the Ammonia-Oxidizing Archaea.</title>
        <authorList>
            <person name="Zhalnina K.V."/>
            <person name="Dias R."/>
            <person name="Leonard M.T."/>
            <person name="Dorr de Quadros P."/>
            <person name="Camargo F.A."/>
            <person name="Drew J.C."/>
            <person name="Farmerie W.G."/>
            <person name="Daroub S.H."/>
            <person name="Triplett E.W."/>
        </authorList>
    </citation>
    <scope>NUCLEOTIDE SEQUENCE [LARGE SCALE GENOMIC DNA]</scope>
    <source>
        <strain evidence="2 3">SR1</strain>
    </source>
</reference>
<keyword evidence="1" id="KW-0812">Transmembrane</keyword>
<sequence length="154" mass="16764">MKFIIGLIVLPIAGMVLTLSIVAYMAASPLVEVPKPADYNSTRITTIIGETEAEKASRDALDESYQRSGYEKGAVRGGALGSTALIYVGKDGTNFAVDKDDGTLGDKMPHSLDNTQPDHYYWKVVLNFENTTKPEYDFVVDANTGRVLQRGVTD</sequence>
<dbReference type="KEGG" id="nev:NTE_01004"/>
<evidence type="ECO:0000313" key="2">
    <source>
        <dbReference type="EMBL" id="AIF83078.1"/>
    </source>
</evidence>
<accession>A0A075MPD6</accession>
<dbReference type="HOGENOM" id="CLU_1718272_0_0_2"/>
<protein>
    <submittedName>
        <fullName evidence="2">Peptidase propeptide domain-containing protein</fullName>
    </submittedName>
</protein>
<dbReference type="EMBL" id="CP007174">
    <property type="protein sequence ID" value="AIF83078.1"/>
    <property type="molecule type" value="Genomic_DNA"/>
</dbReference>
<feature type="transmembrane region" description="Helical" evidence="1">
    <location>
        <begin position="7"/>
        <end position="27"/>
    </location>
</feature>
<evidence type="ECO:0000256" key="1">
    <source>
        <dbReference type="SAM" id="Phobius"/>
    </source>
</evidence>
<keyword evidence="3" id="KW-1185">Reference proteome</keyword>
<proteinExistence type="predicted"/>
<keyword evidence="1" id="KW-1133">Transmembrane helix</keyword>
<dbReference type="STRING" id="1459636.NTE_01004"/>